<feature type="domain" description="TonB-dependent receptor-like beta-barrel" evidence="13">
    <location>
        <begin position="257"/>
        <end position="639"/>
    </location>
</feature>
<comment type="similarity">
    <text evidence="10 11">Belongs to the TonB-dependent receptor family.</text>
</comment>
<comment type="subcellular location">
    <subcellularLocation>
        <location evidence="1 10">Cell outer membrane</location>
        <topology evidence="1 10">Multi-pass membrane protein</topology>
    </subcellularLocation>
</comment>
<dbReference type="InterPro" id="IPR012910">
    <property type="entry name" value="Plug_dom"/>
</dbReference>
<keyword evidence="6 11" id="KW-0798">TonB box</keyword>
<gene>
    <name evidence="15" type="ORF">HDF16_002717</name>
</gene>
<evidence type="ECO:0000256" key="10">
    <source>
        <dbReference type="PROSITE-ProRule" id="PRU01360"/>
    </source>
</evidence>
<dbReference type="InterPro" id="IPR000531">
    <property type="entry name" value="Beta-barrel_TonB"/>
</dbReference>
<keyword evidence="9 10" id="KW-0998">Cell outer membrane</keyword>
<evidence type="ECO:0000256" key="11">
    <source>
        <dbReference type="RuleBase" id="RU003357"/>
    </source>
</evidence>
<dbReference type="Gene3D" id="2.40.170.20">
    <property type="entry name" value="TonB-dependent receptor, beta-barrel domain"/>
    <property type="match status" value="1"/>
</dbReference>
<evidence type="ECO:0000256" key="9">
    <source>
        <dbReference type="ARBA" id="ARBA00023237"/>
    </source>
</evidence>
<dbReference type="PANTHER" id="PTHR30069">
    <property type="entry name" value="TONB-DEPENDENT OUTER MEMBRANE RECEPTOR"/>
    <property type="match status" value="1"/>
</dbReference>
<evidence type="ECO:0000259" key="14">
    <source>
        <dbReference type="Pfam" id="PF07715"/>
    </source>
</evidence>
<dbReference type="Gene3D" id="2.170.130.10">
    <property type="entry name" value="TonB-dependent receptor, plug domain"/>
    <property type="match status" value="1"/>
</dbReference>
<reference evidence="15 16" key="1">
    <citation type="submission" date="2020-08" db="EMBL/GenBank/DDBJ databases">
        <title>Genomic Encyclopedia of Type Strains, Phase IV (KMG-V): Genome sequencing to study the core and pangenomes of soil and plant-associated prokaryotes.</title>
        <authorList>
            <person name="Whitman W."/>
        </authorList>
    </citation>
    <scope>NUCLEOTIDE SEQUENCE [LARGE SCALE GENOMIC DNA]</scope>
    <source>
        <strain evidence="15 16">M8UP14</strain>
    </source>
</reference>
<evidence type="ECO:0000256" key="12">
    <source>
        <dbReference type="SAM" id="SignalP"/>
    </source>
</evidence>
<evidence type="ECO:0000256" key="6">
    <source>
        <dbReference type="ARBA" id="ARBA00023077"/>
    </source>
</evidence>
<dbReference type="PANTHER" id="PTHR30069:SF29">
    <property type="entry name" value="HEMOGLOBIN AND HEMOGLOBIN-HAPTOGLOBIN-BINDING PROTEIN 1-RELATED"/>
    <property type="match status" value="1"/>
</dbReference>
<keyword evidence="8 15" id="KW-0675">Receptor</keyword>
<keyword evidence="3 10" id="KW-1134">Transmembrane beta strand</keyword>
<evidence type="ECO:0000256" key="3">
    <source>
        <dbReference type="ARBA" id="ARBA00022452"/>
    </source>
</evidence>
<keyword evidence="7 10" id="KW-0472">Membrane</keyword>
<name>A0A7W7ZDP5_9BACT</name>
<organism evidence="15 16">
    <name type="scientific">Granulicella aggregans</name>
    <dbReference type="NCBI Taxonomy" id="474949"/>
    <lineage>
        <taxon>Bacteria</taxon>
        <taxon>Pseudomonadati</taxon>
        <taxon>Acidobacteriota</taxon>
        <taxon>Terriglobia</taxon>
        <taxon>Terriglobales</taxon>
        <taxon>Acidobacteriaceae</taxon>
        <taxon>Granulicella</taxon>
    </lineage>
</organism>
<evidence type="ECO:0000256" key="2">
    <source>
        <dbReference type="ARBA" id="ARBA00022448"/>
    </source>
</evidence>
<dbReference type="Pfam" id="PF00593">
    <property type="entry name" value="TonB_dep_Rec_b-barrel"/>
    <property type="match status" value="1"/>
</dbReference>
<protein>
    <submittedName>
        <fullName evidence="15">Iron complex outermembrane receptor protein</fullName>
    </submittedName>
</protein>
<dbReference type="InterPro" id="IPR039426">
    <property type="entry name" value="TonB-dep_rcpt-like"/>
</dbReference>
<evidence type="ECO:0000256" key="4">
    <source>
        <dbReference type="ARBA" id="ARBA00022692"/>
    </source>
</evidence>
<evidence type="ECO:0000256" key="1">
    <source>
        <dbReference type="ARBA" id="ARBA00004571"/>
    </source>
</evidence>
<evidence type="ECO:0000259" key="13">
    <source>
        <dbReference type="Pfam" id="PF00593"/>
    </source>
</evidence>
<evidence type="ECO:0000256" key="7">
    <source>
        <dbReference type="ARBA" id="ARBA00023136"/>
    </source>
</evidence>
<keyword evidence="5 12" id="KW-0732">Signal</keyword>
<dbReference type="InterPro" id="IPR036942">
    <property type="entry name" value="Beta-barrel_TonB_sf"/>
</dbReference>
<evidence type="ECO:0000256" key="8">
    <source>
        <dbReference type="ARBA" id="ARBA00023170"/>
    </source>
</evidence>
<evidence type="ECO:0000313" key="16">
    <source>
        <dbReference type="Proteomes" id="UP000540989"/>
    </source>
</evidence>
<dbReference type="PROSITE" id="PS51257">
    <property type="entry name" value="PROKAR_LIPOPROTEIN"/>
    <property type="match status" value="1"/>
</dbReference>
<dbReference type="GO" id="GO:0009279">
    <property type="term" value="C:cell outer membrane"/>
    <property type="evidence" value="ECO:0007669"/>
    <property type="project" value="UniProtKB-SubCell"/>
</dbReference>
<dbReference type="InterPro" id="IPR037066">
    <property type="entry name" value="Plug_dom_sf"/>
</dbReference>
<dbReference type="RefSeq" id="WP_184217228.1">
    <property type="nucleotide sequence ID" value="NZ_JACHIP010000003.1"/>
</dbReference>
<dbReference type="EMBL" id="JACHIP010000003">
    <property type="protein sequence ID" value="MBB5058011.1"/>
    <property type="molecule type" value="Genomic_DNA"/>
</dbReference>
<dbReference type="PROSITE" id="PS52016">
    <property type="entry name" value="TONB_DEPENDENT_REC_3"/>
    <property type="match status" value="1"/>
</dbReference>
<dbReference type="SUPFAM" id="SSF56935">
    <property type="entry name" value="Porins"/>
    <property type="match status" value="1"/>
</dbReference>
<keyword evidence="4 10" id="KW-0812">Transmembrane</keyword>
<keyword evidence="16" id="KW-1185">Reference proteome</keyword>
<sequence length="672" mass="74451">MSRRFRAKVAGAALQLAISACVVSACLVTAWAQQASDLSQLSLEDLTKIEVSSVARKDQQLFATPAAVFVITHDDIRRSGIRSLPELMRMVPGMQVAQLYANEWAVSSRGFNGRFADKMLVLIDGRGIYSEIYSGVYWDQNDLLLEDIDRIEVIRGPGGTLWGANAVNGIINIITLKAGDTKGALLIGEGGRLDEEGAARFGGGIGKQLKYRSYVKFLERNQLVTATGKGAGDAGSSVRVGARADWQAHPQDSVSFQGDLYRGHGDERVHVDGVNEPTSSNVNTEGGFALARWDHTFSQWDLGLQTYYNQENHAELSGNGRERTLDLDLLAHLPRYKQNEATLGVGYRLVTDRIESDPVTFNREHYRDILYSFLFEDDLVVVPRRVKVTGGFKLLNTSYTGVEIQPGLRGIWTPDERHAVWAAVSRAVRTPSVQERDLHYLRPIPNDGPILTDILAEGNADFKSEVVHAYEAGYRQALGKSLSVDIAGFYNQYKRLRSQSQLQPYLVASPTPEVVIPIVYGNLLEARSDGVEAAVSFRPVSSVRMDAAYSWINARRWLDHVSSSTTGDSWSTPTNTLSLRGTWEFARRWTFYSSLYTVTQLPDDPVDPNSHVGAYLRADAHLSFSLKENLQITAGGENLQESRHVELNPADDGYSVGSQIPRSAFVKLLWSF</sequence>
<dbReference type="GO" id="GO:0044718">
    <property type="term" value="P:siderophore transmembrane transport"/>
    <property type="evidence" value="ECO:0007669"/>
    <property type="project" value="TreeGrafter"/>
</dbReference>
<dbReference type="Pfam" id="PF07715">
    <property type="entry name" value="Plug"/>
    <property type="match status" value="1"/>
</dbReference>
<feature type="domain" description="TonB-dependent receptor plug" evidence="14">
    <location>
        <begin position="62"/>
        <end position="170"/>
    </location>
</feature>
<proteinExistence type="inferred from homology"/>
<dbReference type="Proteomes" id="UP000540989">
    <property type="component" value="Unassembled WGS sequence"/>
</dbReference>
<feature type="chain" id="PRO_5031385368" evidence="12">
    <location>
        <begin position="26"/>
        <end position="672"/>
    </location>
</feature>
<evidence type="ECO:0000256" key="5">
    <source>
        <dbReference type="ARBA" id="ARBA00022729"/>
    </source>
</evidence>
<accession>A0A7W7ZDP5</accession>
<dbReference type="AlphaFoldDB" id="A0A7W7ZDP5"/>
<feature type="signal peptide" evidence="12">
    <location>
        <begin position="1"/>
        <end position="25"/>
    </location>
</feature>
<keyword evidence="2 10" id="KW-0813">Transport</keyword>
<comment type="caution">
    <text evidence="15">The sequence shown here is derived from an EMBL/GenBank/DDBJ whole genome shotgun (WGS) entry which is preliminary data.</text>
</comment>
<evidence type="ECO:0000313" key="15">
    <source>
        <dbReference type="EMBL" id="MBB5058011.1"/>
    </source>
</evidence>
<dbReference type="GO" id="GO:0015344">
    <property type="term" value="F:siderophore uptake transmembrane transporter activity"/>
    <property type="evidence" value="ECO:0007669"/>
    <property type="project" value="TreeGrafter"/>
</dbReference>